<feature type="transmembrane region" description="Helical" evidence="2">
    <location>
        <begin position="128"/>
        <end position="148"/>
    </location>
</feature>
<keyword evidence="2" id="KW-1133">Transmembrane helix</keyword>
<dbReference type="EMBL" id="AP025592">
    <property type="protein sequence ID" value="BDG07595.1"/>
    <property type="molecule type" value="Genomic_DNA"/>
</dbReference>
<feature type="transmembrane region" description="Helical" evidence="2">
    <location>
        <begin position="15"/>
        <end position="35"/>
    </location>
</feature>
<dbReference type="RefSeq" id="WP_248344398.1">
    <property type="nucleotide sequence ID" value="NZ_AP025592.1"/>
</dbReference>
<evidence type="ECO:0000313" key="3">
    <source>
        <dbReference type="EMBL" id="BDG07595.1"/>
    </source>
</evidence>
<keyword evidence="2" id="KW-0812">Transmembrane</keyword>
<proteinExistence type="predicted"/>
<organism evidence="3 4">
    <name type="scientific">Anaeromyxobacter paludicola</name>
    <dbReference type="NCBI Taxonomy" id="2918171"/>
    <lineage>
        <taxon>Bacteria</taxon>
        <taxon>Pseudomonadati</taxon>
        <taxon>Myxococcota</taxon>
        <taxon>Myxococcia</taxon>
        <taxon>Myxococcales</taxon>
        <taxon>Cystobacterineae</taxon>
        <taxon>Anaeromyxobacteraceae</taxon>
        <taxon>Anaeromyxobacter</taxon>
    </lineage>
</organism>
<gene>
    <name evidence="3" type="ORF">AMPC_07080</name>
</gene>
<evidence type="ECO:0000256" key="1">
    <source>
        <dbReference type="SAM" id="MobiDB-lite"/>
    </source>
</evidence>
<keyword evidence="4" id="KW-1185">Reference proteome</keyword>
<evidence type="ECO:0000313" key="4">
    <source>
        <dbReference type="Proteomes" id="UP001162734"/>
    </source>
</evidence>
<reference evidence="4" key="1">
    <citation type="journal article" date="2022" name="Int. J. Syst. Evol. Microbiol.">
        <title>Anaeromyxobacter oryzae sp. nov., Anaeromyxobacter diazotrophicus sp. nov. and Anaeromyxobacter paludicola sp. nov., isolated from paddy soils.</title>
        <authorList>
            <person name="Itoh H."/>
            <person name="Xu Z."/>
            <person name="Mise K."/>
            <person name="Masuda Y."/>
            <person name="Ushijima N."/>
            <person name="Hayakawa C."/>
            <person name="Shiratori Y."/>
            <person name="Senoo K."/>
        </authorList>
    </citation>
    <scope>NUCLEOTIDE SEQUENCE [LARGE SCALE GENOMIC DNA]</scope>
    <source>
        <strain evidence="4">Red630</strain>
    </source>
</reference>
<keyword evidence="2" id="KW-0472">Membrane</keyword>
<dbReference type="Proteomes" id="UP001162734">
    <property type="component" value="Chromosome"/>
</dbReference>
<feature type="region of interest" description="Disordered" evidence="1">
    <location>
        <begin position="167"/>
        <end position="188"/>
    </location>
</feature>
<sequence>MDFVRHSVQWARGEILEMTLIAAAGLTVAVIGVAFGRLGSTPLAKAMLVPLVVLGLFFVAIGVSGYATNRTRIPAYEQAYREDPAAFVRAEQKRVEGFQYMYRITNVLAPICFAVAAGLFWLTLDARARAAGIALVVFGLFGFIVDGFSKERAGIYHSAILEALPGGPPAEPTHEAPGSRTQHRGGAR</sequence>
<name>A0ABN6N336_9BACT</name>
<accession>A0ABN6N336</accession>
<feature type="transmembrane region" description="Helical" evidence="2">
    <location>
        <begin position="47"/>
        <end position="67"/>
    </location>
</feature>
<protein>
    <submittedName>
        <fullName evidence="3">Uncharacterized protein</fullName>
    </submittedName>
</protein>
<evidence type="ECO:0000256" key="2">
    <source>
        <dbReference type="SAM" id="Phobius"/>
    </source>
</evidence>
<feature type="transmembrane region" description="Helical" evidence="2">
    <location>
        <begin position="100"/>
        <end position="122"/>
    </location>
</feature>